<sequence>MRHFNKTALTVLMTSILSGCGGGSDSSNAGSNTNQTQQVENTVSDLLRNPEGASKSELKNTIKKLISTRYTGNEADAALTGSLVKQTFKHLFDSTVDSLAGTNFDNISTQTNSNGIIRGSANCYISGTSSFVGKLDEQGKGHIVVDYTNCKNYENTPTLSGSITTVVTAFANTGYDISFYFNKLTGESDDKKQTLSGYFTTQSSNVNNSSNQTLTLEHNMLFEQADGKQFISSFSATSTEENGFVDNLTTQGSITYSEEGKVQFKTSPLIGRAPYFSEGSIEFTGASQRVELLFSEPLTTYYLDRDNDGTHDEGTYFRDFYSIFLDPSLAIKTTSIDNMSLPPLVHTPHFTQDRYDTTTPITVQSGSYEDPDTELNELEIGFRWYINGDVIENQSSDTLPAGIAKSGDSVTVAMLVSDGANQTLSNKALAYIEDAPISVSTVEMPAFATPGDVVTFTALELDPDTPETAKPAKLVSAPNGVTIDENGTITWVVPTDSMFSSQTYYFNFEIPDPSSTENQSTTTEYSITVNGGGNLPLARSGTHTPIQGNNITIGDFDGDGNNEVLTTDNLDRIMLLSHQSEDFEQTWLYPYKMPTQGTIQQVIAYDSNHDGKPEIYVLTKNGLSVIEDLNSEAKALLSFEDVAKSAAIADTNGDGQPEFAVIHGEEYNDDSSHLSVYSQSDLNAPIFNASLPKMNMLEFGNVDSDNNLELIINNGVVYDSKNWENQWLHSGSFGSTLLELGDLDGDGVQEIVGSDWEFVRVYSALTNSQLGELKSSDICSINTHNIDTDKHDELLIGPCQWGNIEVYNIDETGTFSSAQTIFNQETNTKSIHVGDSDNDGSLEVLWSSNSNSSANNILSVADVNANGIETRTDLVSPYLSNYVPAGWNQKNESIFYAAYQAGNLSDRGSIISMDSSGDYSTKELDSFEYWNNRMAQVASFNDNGLDQVLISTSDSYDTGLSIFDFETSSISYQLPVDSESTLSAIETIDADGDNVSDALYSVGTNFTVVDVFNQNLIATYALDQQLHDFSANYSNGLSVVLSDSSLQVIELDNGSFFSTASYPIECLQVEYFNYDSDENKEIICLGHGSYNFTYNLQISIFKENNGTLELVHEQAAPLNTTAIAISPTSTTSQNIIYVTSYNSWYGDSKSQIIYADSKGNKLWASPELIGSTSKHKLKTRMSEDGKLQLLFSTTSAMFQLN</sequence>
<dbReference type="PATRIC" id="fig|1353533.3.peg.1882"/>
<dbReference type="AlphaFoldDB" id="V4I0H6"/>
<evidence type="ECO:0000313" key="2">
    <source>
        <dbReference type="EMBL" id="ESP93729.1"/>
    </source>
</evidence>
<comment type="caution">
    <text evidence="2">The sequence shown here is derived from an EMBL/GenBank/DDBJ whole genome shotgun (WGS) entry which is preliminary data.</text>
</comment>
<dbReference type="Pfam" id="PF13517">
    <property type="entry name" value="FG-GAP_3"/>
    <property type="match status" value="2"/>
</dbReference>
<evidence type="ECO:0000313" key="3">
    <source>
        <dbReference type="Proteomes" id="UP000017820"/>
    </source>
</evidence>
<evidence type="ECO:0008006" key="4">
    <source>
        <dbReference type="Google" id="ProtNLM"/>
    </source>
</evidence>
<dbReference type="PANTHER" id="PTHR46580">
    <property type="entry name" value="SENSOR KINASE-RELATED"/>
    <property type="match status" value="1"/>
</dbReference>
<dbReference type="InterPro" id="IPR028994">
    <property type="entry name" value="Integrin_alpha_N"/>
</dbReference>
<dbReference type="Proteomes" id="UP000017820">
    <property type="component" value="Unassembled WGS sequence"/>
</dbReference>
<name>V4I0H6_PSEL2</name>
<protein>
    <recommendedName>
        <fullName evidence="4">FG-GAP repeat protein</fullName>
    </recommendedName>
</protein>
<keyword evidence="1" id="KW-0732">Signal</keyword>
<dbReference type="PANTHER" id="PTHR46580:SF4">
    <property type="entry name" value="ATP_GTP-BINDING PROTEIN"/>
    <property type="match status" value="1"/>
</dbReference>
<evidence type="ECO:0000256" key="1">
    <source>
        <dbReference type="ARBA" id="ARBA00022729"/>
    </source>
</evidence>
<organism evidence="2 3">
    <name type="scientific">Pseudoalteromonas luteoviolacea (strain 2ta16)</name>
    <dbReference type="NCBI Taxonomy" id="1353533"/>
    <lineage>
        <taxon>Bacteria</taxon>
        <taxon>Pseudomonadati</taxon>
        <taxon>Pseudomonadota</taxon>
        <taxon>Gammaproteobacteria</taxon>
        <taxon>Alteromonadales</taxon>
        <taxon>Pseudoalteromonadaceae</taxon>
        <taxon>Pseudoalteromonas</taxon>
    </lineage>
</organism>
<dbReference type="PROSITE" id="PS51257">
    <property type="entry name" value="PROKAR_LIPOPROTEIN"/>
    <property type="match status" value="1"/>
</dbReference>
<accession>V4I0H6</accession>
<dbReference type="EMBL" id="AUSV01000032">
    <property type="protein sequence ID" value="ESP93729.1"/>
    <property type="molecule type" value="Genomic_DNA"/>
</dbReference>
<proteinExistence type="predicted"/>
<reference evidence="3" key="1">
    <citation type="journal article" date="2014" name="Nat. Chem. Biol.">
        <title>Biosynthesis of polybrominated aromatic organic compounds by marine bacteria.</title>
        <authorList>
            <person name="Agarwal V."/>
            <person name="El Gamal A.A."/>
            <person name="Yamanaka K."/>
            <person name="Poth D."/>
            <person name="Kersten R.D."/>
            <person name="Schorn M."/>
            <person name="Allen E.E."/>
            <person name="Moore B.S."/>
        </authorList>
    </citation>
    <scope>NUCLEOTIDE SEQUENCE [LARGE SCALE GENOMIC DNA]</scope>
    <source>
        <strain evidence="3">2ta16</strain>
    </source>
</reference>
<dbReference type="RefSeq" id="WP_023398814.1">
    <property type="nucleotide sequence ID" value="NZ_AUSV01000032.1"/>
</dbReference>
<dbReference type="InterPro" id="IPR013517">
    <property type="entry name" value="FG-GAP"/>
</dbReference>
<dbReference type="GeneID" id="29920441"/>
<dbReference type="SUPFAM" id="SSF69318">
    <property type="entry name" value="Integrin alpha N-terminal domain"/>
    <property type="match status" value="2"/>
</dbReference>
<gene>
    <name evidence="2" type="ORF">PL2TA16_02933</name>
</gene>